<evidence type="ECO:0000256" key="8">
    <source>
        <dbReference type="ARBA" id="ARBA00023163"/>
    </source>
</evidence>
<dbReference type="PANTHER" id="PTHR45526:SF1">
    <property type="entry name" value="TRANSCRIPTIONAL REGULATORY PROTEIN DCUR-RELATED"/>
    <property type="match status" value="1"/>
</dbReference>
<dbReference type="SUPFAM" id="SSF52172">
    <property type="entry name" value="CheY-like"/>
    <property type="match status" value="1"/>
</dbReference>
<evidence type="ECO:0000256" key="10">
    <source>
        <dbReference type="PROSITE-ProRule" id="PRU00169"/>
    </source>
</evidence>
<protein>
    <recommendedName>
        <fullName evidence="9">Transcriptional regulatory protein</fullName>
    </recommendedName>
</protein>
<dbReference type="InterPro" id="IPR001789">
    <property type="entry name" value="Sig_transdc_resp-reg_receiver"/>
</dbReference>
<dbReference type="PANTHER" id="PTHR45526">
    <property type="entry name" value="TRANSCRIPTIONAL REGULATORY PROTEIN DPIA"/>
    <property type="match status" value="1"/>
</dbReference>
<evidence type="ECO:0000256" key="3">
    <source>
        <dbReference type="ARBA" id="ARBA00022553"/>
    </source>
</evidence>
<evidence type="ECO:0000256" key="9">
    <source>
        <dbReference type="PIRNR" id="PIRNR006171"/>
    </source>
</evidence>
<evidence type="ECO:0000259" key="11">
    <source>
        <dbReference type="PROSITE" id="PS50110"/>
    </source>
</evidence>
<dbReference type="Pfam" id="PF00072">
    <property type="entry name" value="Response_reg"/>
    <property type="match status" value="1"/>
</dbReference>
<evidence type="ECO:0000256" key="5">
    <source>
        <dbReference type="ARBA" id="ARBA00023015"/>
    </source>
</evidence>
<dbReference type="PROSITE" id="PS50110">
    <property type="entry name" value="RESPONSE_REGULATORY"/>
    <property type="match status" value="1"/>
</dbReference>
<dbReference type="EMBL" id="FOMN01000007">
    <property type="protein sequence ID" value="SFD53108.1"/>
    <property type="molecule type" value="Genomic_DNA"/>
</dbReference>
<dbReference type="InterPro" id="IPR011006">
    <property type="entry name" value="CheY-like_superfamily"/>
</dbReference>
<comment type="subcellular location">
    <subcellularLocation>
        <location evidence="1 9">Cytoplasm</location>
    </subcellularLocation>
</comment>
<evidence type="ECO:0000256" key="7">
    <source>
        <dbReference type="ARBA" id="ARBA00023159"/>
    </source>
</evidence>
<sequence>MLQILIVEDDPMVNSIDKQYLMKIIPPAKMKLYQVDRADKALALAQKMQLDLVLLDIYLPKISGTELLQLFIEHNLHPNVIMLSAAKDSQSINQALNYGVLDYLVKPFSFERFHKAIEHFLKYNEVLNQDRQLSQTELDQIFITQDFAGEKEMTSLPKGLSNFSLNKIKAIIAETPDYFSNQEIARKSKLSRITTKKYLDYLVKTNELTIKTHYLKVGRPIKLYKANK</sequence>
<keyword evidence="7 9" id="KW-0010">Activator</keyword>
<keyword evidence="3 10" id="KW-0597">Phosphoprotein</keyword>
<evidence type="ECO:0000256" key="6">
    <source>
        <dbReference type="ARBA" id="ARBA00023125"/>
    </source>
</evidence>
<feature type="domain" description="Response regulatory" evidence="11">
    <location>
        <begin position="3"/>
        <end position="121"/>
    </location>
</feature>
<evidence type="ECO:0000313" key="13">
    <source>
        <dbReference type="Proteomes" id="UP000199599"/>
    </source>
</evidence>
<feature type="modified residue" description="4-aspartylphosphate" evidence="10">
    <location>
        <position position="56"/>
    </location>
</feature>
<dbReference type="RefSeq" id="WP_090093544.1">
    <property type="nucleotide sequence ID" value="NZ_CBCRVU010000005.1"/>
</dbReference>
<dbReference type="Proteomes" id="UP000199599">
    <property type="component" value="Unassembled WGS sequence"/>
</dbReference>
<dbReference type="GO" id="GO:0003700">
    <property type="term" value="F:DNA-binding transcription factor activity"/>
    <property type="evidence" value="ECO:0007669"/>
    <property type="project" value="InterPro"/>
</dbReference>
<dbReference type="GO" id="GO:0005737">
    <property type="term" value="C:cytoplasm"/>
    <property type="evidence" value="ECO:0007669"/>
    <property type="project" value="UniProtKB-SubCell"/>
</dbReference>
<dbReference type="SMART" id="SM00448">
    <property type="entry name" value="REC"/>
    <property type="match status" value="1"/>
</dbReference>
<evidence type="ECO:0000256" key="4">
    <source>
        <dbReference type="ARBA" id="ARBA00023012"/>
    </source>
</evidence>
<dbReference type="InterPro" id="IPR051271">
    <property type="entry name" value="2C-system_Tx_regulators"/>
</dbReference>
<name>A0A1I1T7K8_9LACO</name>
<keyword evidence="6 9" id="KW-0238">DNA-binding</keyword>
<dbReference type="GO" id="GO:0000156">
    <property type="term" value="F:phosphorelay response regulator activity"/>
    <property type="evidence" value="ECO:0007669"/>
    <property type="project" value="TreeGrafter"/>
</dbReference>
<keyword evidence="8 9" id="KW-0804">Transcription</keyword>
<evidence type="ECO:0000313" key="12">
    <source>
        <dbReference type="EMBL" id="SFD53108.1"/>
    </source>
</evidence>
<evidence type="ECO:0000256" key="1">
    <source>
        <dbReference type="ARBA" id="ARBA00004496"/>
    </source>
</evidence>
<dbReference type="Gene3D" id="3.40.50.2300">
    <property type="match status" value="1"/>
</dbReference>
<dbReference type="InterPro" id="IPR024187">
    <property type="entry name" value="Sig_transdc_resp-reg_cit/mal"/>
</dbReference>
<dbReference type="STRING" id="1505723.SAMN04487792_1257"/>
<dbReference type="PIRSF" id="PIRSF006171">
    <property type="entry name" value="RR_citrat_malat"/>
    <property type="match status" value="1"/>
</dbReference>
<reference evidence="13" key="1">
    <citation type="submission" date="2016-10" db="EMBL/GenBank/DDBJ databases">
        <authorList>
            <person name="Varghese N."/>
            <person name="Submissions S."/>
        </authorList>
    </citation>
    <scope>NUCLEOTIDE SEQUENCE [LARGE SCALE GENOMIC DNA]</scope>
    <source>
        <strain evidence="13">R-53102</strain>
    </source>
</reference>
<dbReference type="GO" id="GO:0003677">
    <property type="term" value="F:DNA binding"/>
    <property type="evidence" value="ECO:0007669"/>
    <property type="project" value="UniProtKB-KW"/>
</dbReference>
<evidence type="ECO:0000256" key="2">
    <source>
        <dbReference type="ARBA" id="ARBA00022490"/>
    </source>
</evidence>
<gene>
    <name evidence="12" type="ORF">SAMN04487792_1257</name>
</gene>
<keyword evidence="2 9" id="KW-0963">Cytoplasm</keyword>
<proteinExistence type="predicted"/>
<accession>A0A1I1T7K8</accession>
<keyword evidence="5 9" id="KW-0805">Transcription regulation</keyword>
<organism evidence="12 13">
    <name type="scientific">Lactobacillus bombicola</name>
    <dbReference type="NCBI Taxonomy" id="1505723"/>
    <lineage>
        <taxon>Bacteria</taxon>
        <taxon>Bacillati</taxon>
        <taxon>Bacillota</taxon>
        <taxon>Bacilli</taxon>
        <taxon>Lactobacillales</taxon>
        <taxon>Lactobacillaceae</taxon>
        <taxon>Lactobacillus</taxon>
    </lineage>
</organism>
<keyword evidence="4 9" id="KW-0902">Two-component regulatory system</keyword>
<dbReference type="AlphaFoldDB" id="A0A1I1T7K8"/>